<reference evidence="5 6" key="1">
    <citation type="submission" date="2019-09" db="EMBL/GenBank/DDBJ databases">
        <title>Paraburkholderia podalyriae sp. nov., A South African Podalyria-associated rhizobium.</title>
        <authorList>
            <person name="Mavima L."/>
            <person name="Beukes C.W."/>
            <person name="Palmer M."/>
            <person name="De Meyer S.E."/>
            <person name="James E.K."/>
            <person name="Maluk M."/>
            <person name="Avontuur J.R."/>
            <person name="Chan W.Y."/>
            <person name="Venter S.N."/>
            <person name="Steenkamp E.T."/>
        </authorList>
    </citation>
    <scope>NUCLEOTIDE SEQUENCE [LARGE SCALE GENOMIC DNA]</scope>
    <source>
        <strain evidence="5 6">WC7.3b</strain>
    </source>
</reference>
<comment type="similarity">
    <text evidence="1">Belongs to the leucine-binding protein family.</text>
</comment>
<evidence type="ECO:0000313" key="5">
    <source>
        <dbReference type="EMBL" id="MBC8748619.1"/>
    </source>
</evidence>
<dbReference type="Proteomes" id="UP000736373">
    <property type="component" value="Unassembled WGS sequence"/>
</dbReference>
<dbReference type="PANTHER" id="PTHR47151:SF2">
    <property type="entry name" value="AMINO ACID BINDING PROTEIN"/>
    <property type="match status" value="1"/>
</dbReference>
<accession>A0ABR7PQQ2</accession>
<evidence type="ECO:0000259" key="4">
    <source>
        <dbReference type="Pfam" id="PF13458"/>
    </source>
</evidence>
<dbReference type="InterPro" id="IPR028081">
    <property type="entry name" value="Leu-bd"/>
</dbReference>
<dbReference type="InterPro" id="IPR028082">
    <property type="entry name" value="Peripla_BP_I"/>
</dbReference>
<dbReference type="RefSeq" id="WP_187635662.1">
    <property type="nucleotide sequence ID" value="NZ_VZQQ01000014.1"/>
</dbReference>
<organism evidence="5 6">
    <name type="scientific">Paraburkholderia podalyriae</name>
    <dbReference type="NCBI Taxonomy" id="1938811"/>
    <lineage>
        <taxon>Bacteria</taxon>
        <taxon>Pseudomonadati</taxon>
        <taxon>Pseudomonadota</taxon>
        <taxon>Betaproteobacteria</taxon>
        <taxon>Burkholderiales</taxon>
        <taxon>Burkholderiaceae</taxon>
        <taxon>Paraburkholderia</taxon>
    </lineage>
</organism>
<evidence type="ECO:0000256" key="1">
    <source>
        <dbReference type="ARBA" id="ARBA00010062"/>
    </source>
</evidence>
<dbReference type="EMBL" id="VZQQ01000014">
    <property type="protein sequence ID" value="MBC8748619.1"/>
    <property type="molecule type" value="Genomic_DNA"/>
</dbReference>
<gene>
    <name evidence="5" type="ORF">F6X42_19055</name>
</gene>
<dbReference type="SUPFAM" id="SSF53822">
    <property type="entry name" value="Periplasmic binding protein-like I"/>
    <property type="match status" value="1"/>
</dbReference>
<evidence type="ECO:0000256" key="3">
    <source>
        <dbReference type="SAM" id="SignalP"/>
    </source>
</evidence>
<feature type="domain" description="Leucine-binding protein" evidence="4">
    <location>
        <begin position="30"/>
        <end position="368"/>
    </location>
</feature>
<dbReference type="Pfam" id="PF13458">
    <property type="entry name" value="Peripla_BP_6"/>
    <property type="match status" value="1"/>
</dbReference>
<evidence type="ECO:0000256" key="2">
    <source>
        <dbReference type="ARBA" id="ARBA00022729"/>
    </source>
</evidence>
<keyword evidence="2 3" id="KW-0732">Signal</keyword>
<evidence type="ECO:0000313" key="6">
    <source>
        <dbReference type="Proteomes" id="UP000736373"/>
    </source>
</evidence>
<feature type="signal peptide" evidence="3">
    <location>
        <begin position="1"/>
        <end position="19"/>
    </location>
</feature>
<dbReference type="Gene3D" id="3.40.50.2300">
    <property type="match status" value="2"/>
</dbReference>
<protein>
    <submittedName>
        <fullName evidence="5">Branched-chain amino acid ABC transporter substrate-binding protein</fullName>
    </submittedName>
</protein>
<name>A0ABR7PQQ2_9BURK</name>
<dbReference type="CDD" id="cd06342">
    <property type="entry name" value="PBP1_ABC_LIVBP-like"/>
    <property type="match status" value="1"/>
</dbReference>
<comment type="caution">
    <text evidence="5">The sequence shown here is derived from an EMBL/GenBank/DDBJ whole genome shotgun (WGS) entry which is preliminary data.</text>
</comment>
<dbReference type="PANTHER" id="PTHR47151">
    <property type="entry name" value="LEU/ILE/VAL-BINDING ABC TRANSPORTER SUBUNIT"/>
    <property type="match status" value="1"/>
</dbReference>
<feature type="chain" id="PRO_5045523634" evidence="3">
    <location>
        <begin position="20"/>
        <end position="383"/>
    </location>
</feature>
<sequence length="383" mass="41032">MLRRIVMTLTLLSMCVALAHRARAEDVKIVKIGVVAPLSGFSASYGKDEENAARLAFEEANAQGLVIGGQKIRFEVDGQDDAGDPKTAVLVAQRFVDEGVSGVIGHHNSGCSIAASAVYRRAGIPQISPASSSPSYTAQGFETTFRTISNDDQMAVLAANYSVRQLGAKRVAVIDDSTDYGTNLATEYVKAVQNAGAKLASWQYTTTKSIDFRAVLTTIKGLNPDLIFYVGQDIQAAGVAKQIHQLGIKAKYMGEGGFTNDTFLHLVGQSGQGMYSWEYGAPLGRMPRAAELDATMKARFGTGIVQFAPLAYDAAWAMMNAMKKADSTDPRTYLSSLHAISFDGVTGTIAFNEQGDLKTASATLYQQQNGKWVVLGVEQTSPK</sequence>
<proteinExistence type="inferred from homology"/>
<keyword evidence="6" id="KW-1185">Reference proteome</keyword>